<name>A0A0M3I5F6_ASCLU</name>
<dbReference type="Gene3D" id="3.90.190.10">
    <property type="entry name" value="Protein tyrosine phosphatase superfamily"/>
    <property type="match status" value="1"/>
</dbReference>
<protein>
    <submittedName>
        <fullName evidence="4">Tyrosine-protein phosphatase domain-containing protein</fullName>
    </submittedName>
</protein>
<sequence>MHRKEIIIHPRLLYLSHMMQRGLISESDPLAGAVVDDDAAVDDDGKKELSSPKTIVEEIAKNGLQRGLISESDPLAGAIVDDDAAVDDDGKKELSSPKSIVEEIAKNGLQVINDWHNEILKEPPKFDAFLEEINSSKNRYPNVILYDRTRVRLRGKPGEDYYHASYVDSYDKARDYILAQAPFDSKTESDFWRLVYQVQPRLMVLLTATENNNGEAVVRKFFPEPKQQREYGEGRNLSVSCTRVDQENDNDTYEIRLLGPGQRANAAVRISLIHYKKWIDDSVIPDNLLEFRAFVKIANARAKKDGRSGPILLLCPSGVHRCGTFAVLDIVLDRLTTERKVGLLETANIVRNQRYGCMAYFSHYSHVADLIVRHAVSSGIANMNCIGMRKKD</sequence>
<feature type="domain" description="Tyrosine-protein phosphatase" evidence="1">
    <location>
        <begin position="134"/>
        <end position="374"/>
    </location>
</feature>
<dbReference type="InterPro" id="IPR000387">
    <property type="entry name" value="Tyr_Pase_dom"/>
</dbReference>
<evidence type="ECO:0000259" key="2">
    <source>
        <dbReference type="PROSITE" id="PS50056"/>
    </source>
</evidence>
<dbReference type="PRINTS" id="PR00700">
    <property type="entry name" value="PRTYPHPHTASE"/>
</dbReference>
<reference evidence="4" key="1">
    <citation type="submission" date="2016-05" db="UniProtKB">
        <authorList>
            <consortium name="WormBaseParasite"/>
        </authorList>
    </citation>
    <scope>IDENTIFICATION</scope>
</reference>
<dbReference type="WBParaSite" id="ALUE_0001217401-mRNA-1">
    <property type="protein sequence ID" value="ALUE_0001217401-mRNA-1"/>
    <property type="gene ID" value="ALUE_0001217401"/>
</dbReference>
<dbReference type="InterPro" id="IPR003595">
    <property type="entry name" value="Tyr_Pase_cat"/>
</dbReference>
<dbReference type="PANTHER" id="PTHR19134">
    <property type="entry name" value="RECEPTOR-TYPE TYROSINE-PROTEIN PHOSPHATASE"/>
    <property type="match status" value="1"/>
</dbReference>
<keyword evidence="3" id="KW-1185">Reference proteome</keyword>
<dbReference type="AlphaFoldDB" id="A0A0M3I5F6"/>
<dbReference type="InterPro" id="IPR050348">
    <property type="entry name" value="Protein-Tyr_Phosphatase"/>
</dbReference>
<evidence type="ECO:0000313" key="3">
    <source>
        <dbReference type="Proteomes" id="UP000036681"/>
    </source>
</evidence>
<evidence type="ECO:0000313" key="4">
    <source>
        <dbReference type="WBParaSite" id="ALUE_0001217401-mRNA-1"/>
    </source>
</evidence>
<dbReference type="PROSITE" id="PS50056">
    <property type="entry name" value="TYR_PHOSPHATASE_2"/>
    <property type="match status" value="1"/>
</dbReference>
<dbReference type="SMART" id="SM00194">
    <property type="entry name" value="PTPc"/>
    <property type="match status" value="1"/>
</dbReference>
<dbReference type="InterPro" id="IPR000242">
    <property type="entry name" value="PTP_cat"/>
</dbReference>
<feature type="domain" description="Tyrosine specific protein phosphatases" evidence="2">
    <location>
        <begin position="289"/>
        <end position="365"/>
    </location>
</feature>
<evidence type="ECO:0000259" key="1">
    <source>
        <dbReference type="PROSITE" id="PS50055"/>
    </source>
</evidence>
<dbReference type="Pfam" id="PF00102">
    <property type="entry name" value="Y_phosphatase"/>
    <property type="match status" value="1"/>
</dbReference>
<dbReference type="SUPFAM" id="SSF52799">
    <property type="entry name" value="(Phosphotyrosine protein) phosphatases II"/>
    <property type="match status" value="1"/>
</dbReference>
<dbReference type="PROSITE" id="PS50055">
    <property type="entry name" value="TYR_PHOSPHATASE_PTP"/>
    <property type="match status" value="1"/>
</dbReference>
<dbReference type="Proteomes" id="UP000036681">
    <property type="component" value="Unplaced"/>
</dbReference>
<dbReference type="PANTHER" id="PTHR19134:SF559">
    <property type="entry name" value="TYROSINE-PROTEIN PHOSPHATASE DOMAIN-CONTAINING PROTEIN"/>
    <property type="match status" value="1"/>
</dbReference>
<accession>A0A0M3I5F6</accession>
<dbReference type="GO" id="GO:0004725">
    <property type="term" value="F:protein tyrosine phosphatase activity"/>
    <property type="evidence" value="ECO:0007669"/>
    <property type="project" value="InterPro"/>
</dbReference>
<proteinExistence type="predicted"/>
<dbReference type="SMART" id="SM00404">
    <property type="entry name" value="PTPc_motif"/>
    <property type="match status" value="1"/>
</dbReference>
<dbReference type="CDD" id="cd00047">
    <property type="entry name" value="PTPc"/>
    <property type="match status" value="1"/>
</dbReference>
<dbReference type="InterPro" id="IPR029021">
    <property type="entry name" value="Prot-tyrosine_phosphatase-like"/>
</dbReference>
<organism evidence="3 4">
    <name type="scientific">Ascaris lumbricoides</name>
    <name type="common">Giant roundworm</name>
    <dbReference type="NCBI Taxonomy" id="6252"/>
    <lineage>
        <taxon>Eukaryota</taxon>
        <taxon>Metazoa</taxon>
        <taxon>Ecdysozoa</taxon>
        <taxon>Nematoda</taxon>
        <taxon>Chromadorea</taxon>
        <taxon>Rhabditida</taxon>
        <taxon>Spirurina</taxon>
        <taxon>Ascaridomorpha</taxon>
        <taxon>Ascaridoidea</taxon>
        <taxon>Ascarididae</taxon>
        <taxon>Ascaris</taxon>
    </lineage>
</organism>